<reference evidence="1" key="1">
    <citation type="journal article" date="2020" name="Stud. Mycol.">
        <title>101 Dothideomycetes genomes: a test case for predicting lifestyles and emergence of pathogens.</title>
        <authorList>
            <person name="Haridas S."/>
            <person name="Albert R."/>
            <person name="Binder M."/>
            <person name="Bloem J."/>
            <person name="Labutti K."/>
            <person name="Salamov A."/>
            <person name="Andreopoulos B."/>
            <person name="Baker S."/>
            <person name="Barry K."/>
            <person name="Bills G."/>
            <person name="Bluhm B."/>
            <person name="Cannon C."/>
            <person name="Castanera R."/>
            <person name="Culley D."/>
            <person name="Daum C."/>
            <person name="Ezra D."/>
            <person name="Gonzalez J."/>
            <person name="Henrissat B."/>
            <person name="Kuo A."/>
            <person name="Liang C."/>
            <person name="Lipzen A."/>
            <person name="Lutzoni F."/>
            <person name="Magnuson J."/>
            <person name="Mondo S."/>
            <person name="Nolan M."/>
            <person name="Ohm R."/>
            <person name="Pangilinan J."/>
            <person name="Park H.-J."/>
            <person name="Ramirez L."/>
            <person name="Alfaro M."/>
            <person name="Sun H."/>
            <person name="Tritt A."/>
            <person name="Yoshinaga Y."/>
            <person name="Zwiers L.-H."/>
            <person name="Turgeon B."/>
            <person name="Goodwin S."/>
            <person name="Spatafora J."/>
            <person name="Crous P."/>
            <person name="Grigoriev I."/>
        </authorList>
    </citation>
    <scope>NUCLEOTIDE SEQUENCE</scope>
    <source>
        <strain evidence="1">ATCC 200398</strain>
    </source>
</reference>
<comment type="caution">
    <text evidence="1">The sequence shown here is derived from an EMBL/GenBank/DDBJ whole genome shotgun (WGS) entry which is preliminary data.</text>
</comment>
<dbReference type="EMBL" id="MU003502">
    <property type="protein sequence ID" value="KAF2472340.1"/>
    <property type="molecule type" value="Genomic_DNA"/>
</dbReference>
<keyword evidence="2" id="KW-1185">Reference proteome</keyword>
<proteinExistence type="predicted"/>
<sequence length="78" mass="9047">GGLDAIFYHHKKEHGEGQVLFRFPTNHADRPLHSLSSKLLQHQFLRNTEQQLHEMLQCQLPAYMVPQTITILDTMPVN</sequence>
<evidence type="ECO:0000313" key="1">
    <source>
        <dbReference type="EMBL" id="KAF2472340.1"/>
    </source>
</evidence>
<protein>
    <submittedName>
        <fullName evidence="1">Uncharacterized protein</fullName>
    </submittedName>
</protein>
<dbReference type="Proteomes" id="UP000799755">
    <property type="component" value="Unassembled WGS sequence"/>
</dbReference>
<evidence type="ECO:0000313" key="2">
    <source>
        <dbReference type="Proteomes" id="UP000799755"/>
    </source>
</evidence>
<feature type="non-terminal residue" evidence="1">
    <location>
        <position position="1"/>
    </location>
</feature>
<organism evidence="1 2">
    <name type="scientific">Lindgomyces ingoldianus</name>
    <dbReference type="NCBI Taxonomy" id="673940"/>
    <lineage>
        <taxon>Eukaryota</taxon>
        <taxon>Fungi</taxon>
        <taxon>Dikarya</taxon>
        <taxon>Ascomycota</taxon>
        <taxon>Pezizomycotina</taxon>
        <taxon>Dothideomycetes</taxon>
        <taxon>Pleosporomycetidae</taxon>
        <taxon>Pleosporales</taxon>
        <taxon>Lindgomycetaceae</taxon>
        <taxon>Lindgomyces</taxon>
    </lineage>
</organism>
<accession>A0ACB6R1X7</accession>
<name>A0ACB6R1X7_9PLEO</name>
<gene>
    <name evidence="1" type="ORF">BDR25DRAFT_220386</name>
</gene>